<dbReference type="GO" id="GO:0180022">
    <property type="term" value="C:RQC-trigger complex"/>
    <property type="evidence" value="ECO:0007669"/>
    <property type="project" value="InterPro"/>
</dbReference>
<evidence type="ECO:0000313" key="2">
    <source>
        <dbReference type="EMBL" id="JAP92152.1"/>
    </source>
</evidence>
<proteinExistence type="predicted"/>
<dbReference type="GO" id="GO:0072344">
    <property type="term" value="P:rescue of stalled ribosome"/>
    <property type="evidence" value="ECO:0007669"/>
    <property type="project" value="InterPro"/>
</dbReference>
<feature type="domain" description="TRIP4/RQT4 C2HC5-type zinc finger" evidence="1">
    <location>
        <begin position="2"/>
        <end position="44"/>
    </location>
</feature>
<sequence length="129" mass="14555">YCNCHGIEHPLIENESGFALQCQNCGNIYCEQQGKGDCLFCGSKQGELMEEQQNNKQGLEINAFVNTIQEQNGVLKQNKFIIITEKITKSKDLSQGTKEFQDLIYRNLQDVIDPATAVADDQITDFMDD</sequence>
<dbReference type="GO" id="GO:0005634">
    <property type="term" value="C:nucleus"/>
    <property type="evidence" value="ECO:0007669"/>
    <property type="project" value="InterPro"/>
</dbReference>
<reference evidence="2" key="1">
    <citation type="submission" date="2015-07" db="EMBL/GenBank/DDBJ databases">
        <title>Adaptation to a free-living lifestyle via gene acquisitions in the diplomonad Trepomonas sp. PC1.</title>
        <authorList>
            <person name="Xu F."/>
            <person name="Jerlstrom-Hultqvist J."/>
            <person name="Kolisko M."/>
            <person name="Simpson A.G.B."/>
            <person name="Roger A.J."/>
            <person name="Svard S.G."/>
            <person name="Andersson J.O."/>
        </authorList>
    </citation>
    <scope>NUCLEOTIDE SEQUENCE</scope>
    <source>
        <strain evidence="2">PC1</strain>
    </source>
</reference>
<organism evidence="2">
    <name type="scientific">Trepomonas sp. PC1</name>
    <dbReference type="NCBI Taxonomy" id="1076344"/>
    <lineage>
        <taxon>Eukaryota</taxon>
        <taxon>Metamonada</taxon>
        <taxon>Diplomonadida</taxon>
        <taxon>Hexamitidae</taxon>
        <taxon>Hexamitinae</taxon>
        <taxon>Trepomonas</taxon>
    </lineage>
</organism>
<dbReference type="InterPro" id="IPR009349">
    <property type="entry name" value="TRIP4/RQT4_C2HC5_Znf"/>
</dbReference>
<name>A0A146K5J7_9EUKA</name>
<evidence type="ECO:0000259" key="1">
    <source>
        <dbReference type="Pfam" id="PF06221"/>
    </source>
</evidence>
<feature type="non-terminal residue" evidence="2">
    <location>
        <position position="1"/>
    </location>
</feature>
<protein>
    <submittedName>
        <fullName evidence="2">Putative zinc finger motif, C2HC5-type-containing protein</fullName>
    </submittedName>
</protein>
<gene>
    <name evidence="2" type="ORF">TPC1_15997</name>
</gene>
<dbReference type="Pfam" id="PF06221">
    <property type="entry name" value="zf-C2HC5"/>
    <property type="match status" value="1"/>
</dbReference>
<dbReference type="AlphaFoldDB" id="A0A146K5J7"/>
<accession>A0A146K5J7</accession>
<dbReference type="GO" id="GO:0008270">
    <property type="term" value="F:zinc ion binding"/>
    <property type="evidence" value="ECO:0007669"/>
    <property type="project" value="InterPro"/>
</dbReference>
<dbReference type="EMBL" id="GDID01004454">
    <property type="protein sequence ID" value="JAP92152.1"/>
    <property type="molecule type" value="Transcribed_RNA"/>
</dbReference>